<dbReference type="InterPro" id="IPR008972">
    <property type="entry name" value="Cupredoxin"/>
</dbReference>
<dbReference type="GO" id="GO:0016491">
    <property type="term" value="F:oxidoreductase activity"/>
    <property type="evidence" value="ECO:0007669"/>
    <property type="project" value="InterPro"/>
</dbReference>
<gene>
    <name evidence="2" type="ORF">PDE001_LOCUS6630</name>
</gene>
<organism evidence="2 3">
    <name type="scientific">Peronospora destructor</name>
    <dbReference type="NCBI Taxonomy" id="86335"/>
    <lineage>
        <taxon>Eukaryota</taxon>
        <taxon>Sar</taxon>
        <taxon>Stramenopiles</taxon>
        <taxon>Oomycota</taxon>
        <taxon>Peronosporomycetes</taxon>
        <taxon>Peronosporales</taxon>
        <taxon>Peronosporaceae</taxon>
        <taxon>Peronospora</taxon>
    </lineage>
</organism>
<evidence type="ECO:0000313" key="3">
    <source>
        <dbReference type="Proteomes" id="UP001162029"/>
    </source>
</evidence>
<reference evidence="2" key="1">
    <citation type="submission" date="2022-12" db="EMBL/GenBank/DDBJ databases">
        <authorList>
            <person name="Webb A."/>
        </authorList>
    </citation>
    <scope>NUCLEOTIDE SEQUENCE</scope>
    <source>
        <strain evidence="2">Pd1</strain>
    </source>
</reference>
<evidence type="ECO:0000259" key="1">
    <source>
        <dbReference type="Pfam" id="PF07731"/>
    </source>
</evidence>
<name>A0AAV0UM35_9STRA</name>
<evidence type="ECO:0000313" key="2">
    <source>
        <dbReference type="EMBL" id="CAI5737517.1"/>
    </source>
</evidence>
<accession>A0AAV0UM35</accession>
<comment type="caution">
    <text evidence="2">The sequence shown here is derived from an EMBL/GenBank/DDBJ whole genome shotgun (WGS) entry which is preliminary data.</text>
</comment>
<dbReference type="Pfam" id="PF07731">
    <property type="entry name" value="Cu-oxidase_2"/>
    <property type="match status" value="1"/>
</dbReference>
<feature type="domain" description="Plastocyanin-like" evidence="1">
    <location>
        <begin position="149"/>
        <end position="244"/>
    </location>
</feature>
<dbReference type="Gene3D" id="2.60.40.420">
    <property type="entry name" value="Cupredoxins - blue copper proteins"/>
    <property type="match status" value="1"/>
</dbReference>
<sequence length="261" mass="29669">MGIQEGSKRKICCRIVPPRKSAKTRLHIPQNHSRGLFHYHPHVHGSVFFLNTLDMQLTNINKTKLKAQVRTLYPDVHEIERPIRNAKLSKELLKEMDFLLDLSAEDCAGMGPLPFAYEFTMGDVVMKDGFYYKPCYINHALFDGSSIRGMILGRVQEWVIINRRNESDEVTLKSHPFHLHTNAFQIMDMSHGPVDYEVGEWRDVVSVFTPGNVTICFRPEDYTGIVVAYCHVLGHSDAGMIAGVEMVAGDCEDTERSTQTQ</sequence>
<dbReference type="AlphaFoldDB" id="A0AAV0UM35"/>
<dbReference type="EMBL" id="CANTFM010001262">
    <property type="protein sequence ID" value="CAI5737517.1"/>
    <property type="molecule type" value="Genomic_DNA"/>
</dbReference>
<protein>
    <recommendedName>
        <fullName evidence="1">Plastocyanin-like domain-containing protein</fullName>
    </recommendedName>
</protein>
<dbReference type="InterPro" id="IPR011706">
    <property type="entry name" value="Cu-oxidase_C"/>
</dbReference>
<dbReference type="GO" id="GO:0005507">
    <property type="term" value="F:copper ion binding"/>
    <property type="evidence" value="ECO:0007669"/>
    <property type="project" value="InterPro"/>
</dbReference>
<dbReference type="SUPFAM" id="SSF49503">
    <property type="entry name" value="Cupredoxins"/>
    <property type="match status" value="1"/>
</dbReference>
<dbReference type="Proteomes" id="UP001162029">
    <property type="component" value="Unassembled WGS sequence"/>
</dbReference>
<keyword evidence="3" id="KW-1185">Reference proteome</keyword>
<proteinExistence type="predicted"/>